<dbReference type="InterPro" id="IPR003033">
    <property type="entry name" value="SCP2_sterol-bd_dom"/>
</dbReference>
<dbReference type="AlphaFoldDB" id="A0A545U4M7"/>
<accession>A0A545U4M7</accession>
<name>A0A545U4M7_9GAMM</name>
<organism evidence="2 3">
    <name type="scientific">Aliikangiella coralliicola</name>
    <dbReference type="NCBI Taxonomy" id="2592383"/>
    <lineage>
        <taxon>Bacteria</taxon>
        <taxon>Pseudomonadati</taxon>
        <taxon>Pseudomonadota</taxon>
        <taxon>Gammaproteobacteria</taxon>
        <taxon>Oceanospirillales</taxon>
        <taxon>Pleioneaceae</taxon>
        <taxon>Aliikangiella</taxon>
    </lineage>
</organism>
<dbReference type="Gene3D" id="3.30.1050.10">
    <property type="entry name" value="SCP2 sterol-binding domain"/>
    <property type="match status" value="1"/>
</dbReference>
<sequence length="179" mass="20411">MTTHPVKFPTSLFSKNIHQSLSSIAQCLFQPKKLVKMVTRFPMALNTNLVSKLCNRIFDEQIHEGDFDILKNRTVQISFSDANLSIAFSFDNNKIHCKHFSEIKNSADADLSIITADAIRLIKQEVDPDTLFFQRRLKISGDTELAHHIKNTVDTLNPELIPPVIMKLISDYQSRILVD</sequence>
<proteinExistence type="predicted"/>
<feature type="domain" description="SCP2" evidence="1">
    <location>
        <begin position="55"/>
        <end position="153"/>
    </location>
</feature>
<evidence type="ECO:0000313" key="3">
    <source>
        <dbReference type="Proteomes" id="UP000315439"/>
    </source>
</evidence>
<evidence type="ECO:0000313" key="2">
    <source>
        <dbReference type="EMBL" id="TQV84412.1"/>
    </source>
</evidence>
<gene>
    <name evidence="2" type="ORF">FLL46_22595</name>
</gene>
<dbReference type="SUPFAM" id="SSF55718">
    <property type="entry name" value="SCP-like"/>
    <property type="match status" value="1"/>
</dbReference>
<dbReference type="EMBL" id="VIKS01000014">
    <property type="protein sequence ID" value="TQV84412.1"/>
    <property type="molecule type" value="Genomic_DNA"/>
</dbReference>
<comment type="caution">
    <text evidence="2">The sequence shown here is derived from an EMBL/GenBank/DDBJ whole genome shotgun (WGS) entry which is preliminary data.</text>
</comment>
<reference evidence="2 3" key="1">
    <citation type="submission" date="2019-07" db="EMBL/GenBank/DDBJ databases">
        <title>Draft genome for Aliikangiella sp. M105.</title>
        <authorList>
            <person name="Wang G."/>
        </authorList>
    </citation>
    <scope>NUCLEOTIDE SEQUENCE [LARGE SCALE GENOMIC DNA]</scope>
    <source>
        <strain evidence="2 3">M105</strain>
    </source>
</reference>
<dbReference type="Pfam" id="PF02036">
    <property type="entry name" value="SCP2"/>
    <property type="match status" value="1"/>
</dbReference>
<keyword evidence="3" id="KW-1185">Reference proteome</keyword>
<dbReference type="InterPro" id="IPR036527">
    <property type="entry name" value="SCP2_sterol-bd_dom_sf"/>
</dbReference>
<dbReference type="OrthoDB" id="5292463at2"/>
<evidence type="ECO:0000259" key="1">
    <source>
        <dbReference type="Pfam" id="PF02036"/>
    </source>
</evidence>
<dbReference type="Proteomes" id="UP000315439">
    <property type="component" value="Unassembled WGS sequence"/>
</dbReference>
<protein>
    <submittedName>
        <fullName evidence="2">Sterol-binding protein</fullName>
    </submittedName>
</protein>